<evidence type="ECO:0000313" key="7">
    <source>
        <dbReference type="EMBL" id="GIL28767.1"/>
    </source>
</evidence>
<comment type="subcellular location">
    <subcellularLocation>
        <location evidence="1">Cell membrane</location>
    </subcellularLocation>
</comment>
<keyword evidence="5" id="KW-0732">Signal</keyword>
<dbReference type="Gene3D" id="3.10.105.10">
    <property type="entry name" value="Dipeptide-binding Protein, Domain 3"/>
    <property type="match status" value="2"/>
</dbReference>
<dbReference type="PANTHER" id="PTHR47737:SF1">
    <property type="entry name" value="GLYCINE BETAINE_PROLINE BETAINE TRANSPORT SYSTEM PERMEASE PROTEIN PROW"/>
    <property type="match status" value="1"/>
</dbReference>
<dbReference type="AlphaFoldDB" id="A0A8J4AFJ4"/>
<evidence type="ECO:0000256" key="3">
    <source>
        <dbReference type="ARBA" id="ARBA00022475"/>
    </source>
</evidence>
<keyword evidence="8" id="KW-1185">Reference proteome</keyword>
<dbReference type="GO" id="GO:0043190">
    <property type="term" value="C:ATP-binding cassette (ABC) transporter complex"/>
    <property type="evidence" value="ECO:0007669"/>
    <property type="project" value="InterPro"/>
</dbReference>
<keyword evidence="2" id="KW-0813">Transport</keyword>
<protein>
    <recommendedName>
        <fullName evidence="6">ABC-type glycine betaine transport system substrate-binding domain-containing protein</fullName>
    </recommendedName>
</protein>
<feature type="domain" description="ABC-type glycine betaine transport system substrate-binding" evidence="6">
    <location>
        <begin position="42"/>
        <end position="289"/>
    </location>
</feature>
<proteinExistence type="predicted"/>
<dbReference type="Proteomes" id="UP000614996">
    <property type="component" value="Unassembled WGS sequence"/>
</dbReference>
<evidence type="ECO:0000256" key="2">
    <source>
        <dbReference type="ARBA" id="ARBA00022448"/>
    </source>
</evidence>
<dbReference type="GO" id="GO:0005275">
    <property type="term" value="F:amine transmembrane transporter activity"/>
    <property type="evidence" value="ECO:0007669"/>
    <property type="project" value="TreeGrafter"/>
</dbReference>
<gene>
    <name evidence="7" type="ORF">NUM_40210</name>
</gene>
<dbReference type="RefSeq" id="WP_207126481.1">
    <property type="nucleotide sequence ID" value="NZ_BOPO01000077.1"/>
</dbReference>
<keyword evidence="4" id="KW-0472">Membrane</keyword>
<sequence>MRRKPFARVVAGVAVALTLSATLAACGKSKEVSGSAAGEGAKNVTIGVVQGWADDQVVTELWRQVLAKKGYHVTVRNISDAGPMYTGLAGGDLDLYLDAWLPKTHKAYIDKYHSQLEDLGIWYDQATLDITVPAYVKDVNSIADLKGKGSEFGGKIVGIEPGAGEMKATKETIQGYGLSDYTLQTSSTTAMLSALKSAYASKKPIVVTLWRPHWAYSQYELKDLTDPKGLMGAKEKVHTYGHKGFASSHRELAGWLKNFRMTDAQMASLENAALNKGTSVEAGVTNWMRANADFVEKMTA</sequence>
<evidence type="ECO:0000256" key="5">
    <source>
        <dbReference type="SAM" id="SignalP"/>
    </source>
</evidence>
<dbReference type="Pfam" id="PF04069">
    <property type="entry name" value="OpuAC"/>
    <property type="match status" value="1"/>
</dbReference>
<feature type="chain" id="PRO_5039282268" description="ABC-type glycine betaine transport system substrate-binding domain-containing protein" evidence="5">
    <location>
        <begin position="25"/>
        <end position="300"/>
    </location>
</feature>
<dbReference type="SUPFAM" id="SSF53850">
    <property type="entry name" value="Periplasmic binding protein-like II"/>
    <property type="match status" value="1"/>
</dbReference>
<comment type="caution">
    <text evidence="7">The sequence shown here is derived from an EMBL/GenBank/DDBJ whole genome shotgun (WGS) entry which is preliminary data.</text>
</comment>
<dbReference type="CDD" id="cd13639">
    <property type="entry name" value="PBP2_OpuAC_like"/>
    <property type="match status" value="1"/>
</dbReference>
<dbReference type="GO" id="GO:0015871">
    <property type="term" value="P:choline transport"/>
    <property type="evidence" value="ECO:0007669"/>
    <property type="project" value="TreeGrafter"/>
</dbReference>
<dbReference type="GO" id="GO:0015226">
    <property type="term" value="F:carnitine transmembrane transporter activity"/>
    <property type="evidence" value="ECO:0007669"/>
    <property type="project" value="TreeGrafter"/>
</dbReference>
<evidence type="ECO:0000313" key="8">
    <source>
        <dbReference type="Proteomes" id="UP000614996"/>
    </source>
</evidence>
<dbReference type="PANTHER" id="PTHR47737">
    <property type="entry name" value="GLYCINE BETAINE/PROLINE BETAINE TRANSPORT SYSTEM PERMEASE PROTEIN PROW"/>
    <property type="match status" value="1"/>
</dbReference>
<accession>A0A8J4AFJ4</accession>
<keyword evidence="3" id="KW-1003">Cell membrane</keyword>
<dbReference type="EMBL" id="BOPO01000077">
    <property type="protein sequence ID" value="GIL28767.1"/>
    <property type="molecule type" value="Genomic_DNA"/>
</dbReference>
<dbReference type="InterPro" id="IPR007210">
    <property type="entry name" value="ABC_Gly_betaine_transp_sub-bd"/>
</dbReference>
<evidence type="ECO:0000259" key="6">
    <source>
        <dbReference type="Pfam" id="PF04069"/>
    </source>
</evidence>
<reference evidence="8" key="1">
    <citation type="journal article" date="2021" name="Int. J. Syst. Evol. Microbiol.">
        <title>Actinocatenispora comari sp. nov., an endophytic actinomycete isolated from aerial parts of Comarum salesowianum.</title>
        <authorList>
            <person name="Oyunbileg N."/>
            <person name="Iizaka Y."/>
            <person name="Hamada M."/>
            <person name="Davaapurev B.O."/>
            <person name="Fukumoto A."/>
            <person name="Tsetseg B."/>
            <person name="Kato F."/>
            <person name="Tamura T."/>
            <person name="Batkhuu J."/>
            <person name="Anzai Y."/>
        </authorList>
    </citation>
    <scope>NUCLEOTIDE SEQUENCE [LARGE SCALE GENOMIC DNA]</scope>
    <source>
        <strain evidence="8">NUM-2625</strain>
    </source>
</reference>
<feature type="signal peptide" evidence="5">
    <location>
        <begin position="1"/>
        <end position="24"/>
    </location>
</feature>
<dbReference type="GO" id="GO:0031460">
    <property type="term" value="P:glycine betaine transport"/>
    <property type="evidence" value="ECO:0007669"/>
    <property type="project" value="TreeGrafter"/>
</dbReference>
<dbReference type="Gene3D" id="3.40.190.100">
    <property type="entry name" value="Glycine betaine-binding periplasmic protein, domain 2"/>
    <property type="match status" value="1"/>
</dbReference>
<dbReference type="PROSITE" id="PS51257">
    <property type="entry name" value="PROKAR_LIPOPROTEIN"/>
    <property type="match status" value="1"/>
</dbReference>
<organism evidence="7 8">
    <name type="scientific">Actinocatenispora comari</name>
    <dbReference type="NCBI Taxonomy" id="2807577"/>
    <lineage>
        <taxon>Bacteria</taxon>
        <taxon>Bacillati</taxon>
        <taxon>Actinomycetota</taxon>
        <taxon>Actinomycetes</taxon>
        <taxon>Micromonosporales</taxon>
        <taxon>Micromonosporaceae</taxon>
        <taxon>Actinocatenispora</taxon>
    </lineage>
</organism>
<name>A0A8J4AFJ4_9ACTN</name>
<evidence type="ECO:0000256" key="4">
    <source>
        <dbReference type="ARBA" id="ARBA00023136"/>
    </source>
</evidence>
<evidence type="ECO:0000256" key="1">
    <source>
        <dbReference type="ARBA" id="ARBA00004236"/>
    </source>
</evidence>